<keyword evidence="8" id="KW-0175">Coiled coil</keyword>
<dbReference type="InterPro" id="IPR002646">
    <property type="entry name" value="PolA_pol_head_dom"/>
</dbReference>
<evidence type="ECO:0000256" key="6">
    <source>
        <dbReference type="ARBA" id="ARBA00022741"/>
    </source>
</evidence>
<keyword evidence="6" id="KW-0547">Nucleotide-binding</keyword>
<dbReference type="CDD" id="cd05398">
    <property type="entry name" value="NT_ClassII-CCAase"/>
    <property type="match status" value="1"/>
</dbReference>
<keyword evidence="3" id="KW-0819">tRNA processing</keyword>
<dbReference type="OrthoDB" id="9805698at2"/>
<gene>
    <name evidence="10" type="ORF">AS188_02930</name>
</gene>
<dbReference type="SUPFAM" id="SSF81301">
    <property type="entry name" value="Nucleotidyltransferase"/>
    <property type="match status" value="1"/>
</dbReference>
<dbReference type="GO" id="GO:0016779">
    <property type="term" value="F:nucleotidyltransferase activity"/>
    <property type="evidence" value="ECO:0007669"/>
    <property type="project" value="UniProtKB-KW"/>
</dbReference>
<dbReference type="STRING" id="446860.AS188_02930"/>
<dbReference type="NCBIfam" id="TIGR00277">
    <property type="entry name" value="HDIG"/>
    <property type="match status" value="1"/>
</dbReference>
<dbReference type="SMART" id="SM00471">
    <property type="entry name" value="HDc"/>
    <property type="match status" value="1"/>
</dbReference>
<dbReference type="PANTHER" id="PTHR46173">
    <property type="entry name" value="CCA TRNA NUCLEOTIDYLTRANSFERASE 1, MITOCHONDRIAL"/>
    <property type="match status" value="1"/>
</dbReference>
<evidence type="ECO:0000313" key="10">
    <source>
        <dbReference type="EMBL" id="ALU41021.1"/>
    </source>
</evidence>
<evidence type="ECO:0000256" key="7">
    <source>
        <dbReference type="ARBA" id="ARBA00022842"/>
    </source>
</evidence>
<dbReference type="Gene3D" id="3.30.460.10">
    <property type="entry name" value="Beta Polymerase, domain 2"/>
    <property type="match status" value="1"/>
</dbReference>
<dbReference type="GO" id="GO:0000166">
    <property type="term" value="F:nucleotide binding"/>
    <property type="evidence" value="ECO:0007669"/>
    <property type="project" value="UniProtKB-KW"/>
</dbReference>
<protein>
    <submittedName>
        <fullName evidence="10">CCA tRNA nucleotidyltransferase</fullName>
    </submittedName>
</protein>
<keyword evidence="2 10" id="KW-0808">Transferase</keyword>
<dbReference type="Pfam" id="PF01966">
    <property type="entry name" value="HD"/>
    <property type="match status" value="1"/>
</dbReference>
<evidence type="ECO:0000256" key="8">
    <source>
        <dbReference type="SAM" id="Coils"/>
    </source>
</evidence>
<dbReference type="GO" id="GO:0000049">
    <property type="term" value="F:tRNA binding"/>
    <property type="evidence" value="ECO:0007669"/>
    <property type="project" value="TreeGrafter"/>
</dbReference>
<accession>A0A0U2P289</accession>
<dbReference type="InterPro" id="IPR014065">
    <property type="entry name" value="tRNA_adenylyltransferase"/>
</dbReference>
<proteinExistence type="predicted"/>
<dbReference type="KEGG" id="kfv:AS188_02930"/>
<sequence length="470" mass="52291">MTQLIDPSAIHPAALELGRRFADAGHDLSLVGGPVRDLFLGRTALDLDFTTDATPDRTLEVVEGWADAVWEIGRAFGTIGLRKGRAQLEVTTYRAEAYEPGSRKPVVAFGDRLEDDLYRRDFTINAMALRLPDLELVDPHGGIRDLHAGVLRTPGTPEDSFSDDPLRMMRAARFAAQLEVEVAPEVEEAMTAMAQRIGIVSAERVREELVKLIRGARPRAGVDLMVRTGLADVVLPEVPALRLEVDEHHRHKDVYEHSLTVLEQAAALETGPDGPVPAPDFVLRFAALMHDVGKPATRRFEPSGAVSFRHHEVVGAKLTAKRMRALRFDNDTVKQVARLVELHMRFYGYGEAGWTDSAVRRYVRDAGDGLERLHRLTRADVTSRNRRKVARLAAAYDDLERRIAELSEQEELAAVRPELDGERIMAVLGVPPGPVVGRAYRFLLELRLDEGELGAEEAERRLRAWAAETL</sequence>
<dbReference type="RefSeq" id="WP_058859694.1">
    <property type="nucleotide sequence ID" value="NZ_BJZR01000006.1"/>
</dbReference>
<dbReference type="SUPFAM" id="SSF81891">
    <property type="entry name" value="Poly A polymerase C-terminal region-like"/>
    <property type="match status" value="1"/>
</dbReference>
<dbReference type="FunFam" id="1.10.3090.10:FF:000002">
    <property type="entry name" value="CCA tRNA nucleotidyltransferase"/>
    <property type="match status" value="1"/>
</dbReference>
<dbReference type="AlphaFoldDB" id="A0A0U2P289"/>
<dbReference type="Pfam" id="PF12627">
    <property type="entry name" value="PolyA_pol_RNAbd"/>
    <property type="match status" value="1"/>
</dbReference>
<dbReference type="Gene3D" id="1.10.3090.10">
    <property type="entry name" value="cca-adding enzyme, domain 2"/>
    <property type="match status" value="1"/>
</dbReference>
<evidence type="ECO:0000313" key="11">
    <source>
        <dbReference type="Proteomes" id="UP000057181"/>
    </source>
</evidence>
<dbReference type="CDD" id="cd00077">
    <property type="entry name" value="HDc"/>
    <property type="match status" value="1"/>
</dbReference>
<dbReference type="PANTHER" id="PTHR46173:SF1">
    <property type="entry name" value="CCA TRNA NUCLEOTIDYLTRANSFERASE 1, MITOCHONDRIAL"/>
    <property type="match status" value="1"/>
</dbReference>
<dbReference type="InterPro" id="IPR043519">
    <property type="entry name" value="NT_sf"/>
</dbReference>
<name>A0A0U2P289_9MICC</name>
<feature type="coiled-coil region" evidence="8">
    <location>
        <begin position="389"/>
        <end position="416"/>
    </location>
</feature>
<evidence type="ECO:0000259" key="9">
    <source>
        <dbReference type="SMART" id="SM00471"/>
    </source>
</evidence>
<evidence type="ECO:0000256" key="4">
    <source>
        <dbReference type="ARBA" id="ARBA00022695"/>
    </source>
</evidence>
<comment type="cofactor">
    <cofactor evidence="1">
        <name>Mg(2+)</name>
        <dbReference type="ChEBI" id="CHEBI:18420"/>
    </cofactor>
</comment>
<dbReference type="InterPro" id="IPR050264">
    <property type="entry name" value="Bact_CCA-adding_enz_type3_sf"/>
</dbReference>
<dbReference type="EMBL" id="CP013254">
    <property type="protein sequence ID" value="ALU41021.1"/>
    <property type="molecule type" value="Genomic_DNA"/>
</dbReference>
<keyword evidence="7" id="KW-0460">Magnesium</keyword>
<dbReference type="Proteomes" id="UP000057181">
    <property type="component" value="Chromosome"/>
</dbReference>
<evidence type="ECO:0000256" key="2">
    <source>
        <dbReference type="ARBA" id="ARBA00022679"/>
    </source>
</evidence>
<reference evidence="10 11" key="1">
    <citation type="submission" date="2015-11" db="EMBL/GenBank/DDBJ databases">
        <title>Complete Genome Sequence of Kocuria flava strain HO-9041.</title>
        <authorList>
            <person name="Zhou M."/>
            <person name="Dai J."/>
        </authorList>
    </citation>
    <scope>NUCLEOTIDE SEQUENCE [LARGE SCALE GENOMIC DNA]</scope>
    <source>
        <strain evidence="10 11">HO-9041</strain>
    </source>
</reference>
<feature type="domain" description="HD/PDEase" evidence="9">
    <location>
        <begin position="250"/>
        <end position="411"/>
    </location>
</feature>
<dbReference type="Pfam" id="PF01743">
    <property type="entry name" value="PolyA_pol"/>
    <property type="match status" value="1"/>
</dbReference>
<dbReference type="InterPro" id="IPR006674">
    <property type="entry name" value="HD_domain"/>
</dbReference>
<evidence type="ECO:0000256" key="3">
    <source>
        <dbReference type="ARBA" id="ARBA00022694"/>
    </source>
</evidence>
<dbReference type="GO" id="GO:0008033">
    <property type="term" value="P:tRNA processing"/>
    <property type="evidence" value="ECO:0007669"/>
    <property type="project" value="UniProtKB-KW"/>
</dbReference>
<keyword evidence="4" id="KW-0548">Nucleotidyltransferase</keyword>
<evidence type="ECO:0000256" key="5">
    <source>
        <dbReference type="ARBA" id="ARBA00022723"/>
    </source>
</evidence>
<dbReference type="InterPro" id="IPR032828">
    <property type="entry name" value="PolyA_RNA-bd"/>
</dbReference>
<keyword evidence="5" id="KW-0479">Metal-binding</keyword>
<dbReference type="GO" id="GO:0046872">
    <property type="term" value="F:metal ion binding"/>
    <property type="evidence" value="ECO:0007669"/>
    <property type="project" value="UniProtKB-KW"/>
</dbReference>
<dbReference type="InterPro" id="IPR003607">
    <property type="entry name" value="HD/PDEase_dom"/>
</dbReference>
<dbReference type="InterPro" id="IPR006675">
    <property type="entry name" value="HDIG_dom"/>
</dbReference>
<evidence type="ECO:0000256" key="1">
    <source>
        <dbReference type="ARBA" id="ARBA00001946"/>
    </source>
</evidence>
<organism evidence="10 11">
    <name type="scientific">Kocuria flava</name>
    <dbReference type="NCBI Taxonomy" id="446860"/>
    <lineage>
        <taxon>Bacteria</taxon>
        <taxon>Bacillati</taxon>
        <taxon>Actinomycetota</taxon>
        <taxon>Actinomycetes</taxon>
        <taxon>Micrococcales</taxon>
        <taxon>Micrococcaceae</taxon>
        <taxon>Kocuria</taxon>
    </lineage>
</organism>
<dbReference type="NCBIfam" id="TIGR02692">
    <property type="entry name" value="tRNA_CCA_actino"/>
    <property type="match status" value="1"/>
</dbReference>